<dbReference type="InterPro" id="IPR033770">
    <property type="entry name" value="RRP44_S1"/>
</dbReference>
<dbReference type="Gene3D" id="2.40.50.140">
    <property type="entry name" value="Nucleic acid-binding proteins"/>
    <property type="match status" value="1"/>
</dbReference>
<feature type="region of interest" description="Disordered" evidence="6">
    <location>
        <begin position="867"/>
        <end position="913"/>
    </location>
</feature>
<evidence type="ECO:0000256" key="1">
    <source>
        <dbReference type="ARBA" id="ARBA00004123"/>
    </source>
</evidence>
<feature type="compositionally biased region" description="Acidic residues" evidence="6">
    <location>
        <begin position="293"/>
        <end position="303"/>
    </location>
</feature>
<sequence>MLYSLLPGSAGRQPAAEAGEQPKGEGKERRREREEEDEREMEIDVCEEGDAQANRRLLTFLKATRRGKIQKVVREIYLRDDLPCGIAGCCLCYDPSDEAERKGLLNIDERILLLDATVAVRHVDFLQEDPSVNNCLLLSSVLQEVRRKNLQTYSTLLSLCRKAADSNGTGSRPGAGASSREGEGAGHTQKRFATFANDVFRATFVDRLEDETLEGRDRRSLFAAARWFSDHLLAAGAALGLSAGHLGRVTILTDEKKRKAEAQQRGLEALTVREFVEEMRALYPTAGEKLAQLDEDEEEEEVDGLAAAEGGEEDPAAQKRREVGDKKRKTAFYDAHLREEEITRQMKMGKLQKGKLRMAPSCCWRGVVLLSGGQEVKIRGKKNLNRAVEGDIVAVELLSPGAEQLKSQSEKARETGESNAKASTQAEASGVDAAGLGDQGCMRESEQEIQEIEDDARVFPTAEMSDEEPTPEEASDWELEGRVVGIIRKNAREFCGTVRPFDNPFRAETATNGLPSEVVFIPADPRFPNIILKTRRYEQLLNKRIVVVIDSWDRFSRNPRGHWTEILGDFGSAEAEANVILREQGKKRDRQWGGRQGEARMREEKEQRKAGERQGGERQGGERKGGERKGGERKGGERKDEREEEEEGRPAPRRVVSRDFSLASLRCLPPNTWTFADMPEEERKQRLDLRHVCVCSVDPPGCKDIDDALSLEVLENGNYRVGVHIADVTYFLKEGTSLDEEASERCTTVYLVERRTDMLPSLLTTDLCSLVGDQDRLAFSVLWEMTPEGDILSSSFHKTFIHSRAALTYAEAQNMIDDPSDKSELAENLRRLLAVSKVIRRKRMEAGALQLASPDVQIIRDTLKDNRDAKARTLSDPTDPPAKKEDEVAKRRQERGGERKEKEPKQEGEWYGEEVVQEEASDIALYQARETNRMVEDFMLLANTTVAEKIVEYFPSASLLRRHPDPKEKQLEALKELLRSRGIENFEFSSSKRLAASLNAVAKAAPELDFLVRILTTRCMNQAVYFSSGDILSNAQSSKPSLPASLSSASSSLDVSPYFHHYGLAAPLYTHFTSPIRRYADVVVHRMLAAAIGIAEVPHVCRNKQRLSQQCELLNVKHRNAQVAGRNSVQYHVYMYFKNKGAKEAIGTVTKVKKNGAMVYIHKYGLEGIVFFNEREYAFDADKQHLVNRSSGDTTKIFDALLVRIEAEHSNDFRPSVAMKLIRKATDQERE</sequence>
<dbReference type="GO" id="GO:0006364">
    <property type="term" value="P:rRNA processing"/>
    <property type="evidence" value="ECO:0007669"/>
    <property type="project" value="UniProtKB-KW"/>
</dbReference>
<reference evidence="9" key="1">
    <citation type="journal article" date="2012" name="PLoS Pathog.">
        <title>Comparative genomics of the apicomplexan parasites Toxoplasma gondii and Neospora caninum: Coccidia differing in host range and transmission strategy.</title>
        <authorList>
            <person name="Reid A.J."/>
            <person name="Vermont S.J."/>
            <person name="Cotton J.A."/>
            <person name="Harris D."/>
            <person name="Hill-Cawthorne G.A."/>
            <person name="Konen-Waisman S."/>
            <person name="Latham S.M."/>
            <person name="Mourier T."/>
            <person name="Norton R."/>
            <person name="Quail M.A."/>
            <person name="Sanders M."/>
            <person name="Shanmugam D."/>
            <person name="Sohal A."/>
            <person name="Wasmuth J.D."/>
            <person name="Brunk B."/>
            <person name="Grigg M.E."/>
            <person name="Howard J.C."/>
            <person name="Parkinson J."/>
            <person name="Roos D.S."/>
            <person name="Trees A.J."/>
            <person name="Berriman M."/>
            <person name="Pain A."/>
            <person name="Wastling J.M."/>
        </authorList>
    </citation>
    <scope>NUCLEOTIDE SEQUENCE [LARGE SCALE GENOMIC DNA]</scope>
    <source>
        <strain evidence="9">Liverpool</strain>
    </source>
</reference>
<dbReference type="PANTHER" id="PTHR23355">
    <property type="entry name" value="RIBONUCLEASE"/>
    <property type="match status" value="1"/>
</dbReference>
<dbReference type="EMBL" id="FR823389">
    <property type="protein sequence ID" value="CBZ52834.1"/>
    <property type="molecule type" value="Genomic_DNA"/>
</dbReference>
<dbReference type="InterPro" id="IPR041505">
    <property type="entry name" value="Dis3_CSD2"/>
</dbReference>
<dbReference type="OMA" id="GQVMRNN"/>
<evidence type="ECO:0000256" key="4">
    <source>
        <dbReference type="ARBA" id="ARBA00023242"/>
    </source>
</evidence>
<feature type="compositionally biased region" description="Basic and acidic residues" evidence="6">
    <location>
        <begin position="583"/>
        <end position="641"/>
    </location>
</feature>
<feature type="compositionally biased region" description="Basic and acidic residues" evidence="6">
    <location>
        <begin position="881"/>
        <end position="908"/>
    </location>
</feature>
<dbReference type="InterPro" id="IPR050180">
    <property type="entry name" value="RNR_Ribonuclease"/>
</dbReference>
<comment type="similarity">
    <text evidence="5">Belongs to the RNR ribonuclease family.</text>
</comment>
<dbReference type="EC" id="3.1.13.-" evidence="8"/>
<dbReference type="GO" id="GO:0016075">
    <property type="term" value="P:rRNA catabolic process"/>
    <property type="evidence" value="ECO:0007669"/>
    <property type="project" value="TreeGrafter"/>
</dbReference>
<feature type="region of interest" description="Disordered" evidence="6">
    <location>
        <begin position="581"/>
        <end position="655"/>
    </location>
</feature>
<keyword evidence="3" id="KW-0271">Exosome</keyword>
<organism evidence="8 9">
    <name type="scientific">Neospora caninum (strain Liverpool)</name>
    <dbReference type="NCBI Taxonomy" id="572307"/>
    <lineage>
        <taxon>Eukaryota</taxon>
        <taxon>Sar</taxon>
        <taxon>Alveolata</taxon>
        <taxon>Apicomplexa</taxon>
        <taxon>Conoidasida</taxon>
        <taxon>Coccidia</taxon>
        <taxon>Eucoccidiorida</taxon>
        <taxon>Eimeriorina</taxon>
        <taxon>Sarcocystidae</taxon>
        <taxon>Neospora</taxon>
    </lineage>
</organism>
<dbReference type="InterPro" id="IPR001900">
    <property type="entry name" value="RNase_II/R"/>
</dbReference>
<dbReference type="PROSITE" id="PS01175">
    <property type="entry name" value="RIBONUCLEASE_II"/>
    <property type="match status" value="1"/>
</dbReference>
<dbReference type="eggNOG" id="KOG2102">
    <property type="taxonomic scope" value="Eukaryota"/>
</dbReference>
<dbReference type="AlphaFoldDB" id="F0VGJ0"/>
<gene>
    <name evidence="8" type="ORF">NCLIV_026230</name>
</gene>
<dbReference type="Gene3D" id="3.40.50.1010">
    <property type="entry name" value="5'-nuclease"/>
    <property type="match status" value="1"/>
</dbReference>
<dbReference type="GO" id="GO:0000176">
    <property type="term" value="C:nuclear exosome (RNase complex)"/>
    <property type="evidence" value="ECO:0007669"/>
    <property type="project" value="TreeGrafter"/>
</dbReference>
<dbReference type="GO" id="GO:0000175">
    <property type="term" value="F:3'-5'-RNA exonuclease activity"/>
    <property type="evidence" value="ECO:0007669"/>
    <property type="project" value="TreeGrafter"/>
</dbReference>
<evidence type="ECO:0000256" key="2">
    <source>
        <dbReference type="ARBA" id="ARBA00022552"/>
    </source>
</evidence>
<feature type="compositionally biased region" description="Polar residues" evidence="6">
    <location>
        <begin position="417"/>
        <end position="427"/>
    </location>
</feature>
<dbReference type="PANTHER" id="PTHR23355:SF35">
    <property type="entry name" value="EXOSOME COMPLEX EXONUCLEASE RRP44"/>
    <property type="match status" value="1"/>
</dbReference>
<proteinExistence type="inferred from homology"/>
<dbReference type="OrthoDB" id="372421at2759"/>
<name>F0VGJ0_NEOCL</name>
<feature type="region of interest" description="Disordered" evidence="6">
    <location>
        <begin position="293"/>
        <end position="325"/>
    </location>
</feature>
<feature type="region of interest" description="Disordered" evidence="6">
    <location>
        <begin position="165"/>
        <end position="187"/>
    </location>
</feature>
<dbReference type="Gene3D" id="2.40.50.690">
    <property type="match status" value="1"/>
</dbReference>
<dbReference type="GO" id="GO:0071031">
    <property type="term" value="P:nuclear mRNA surveillance of mRNA 3'-end processing"/>
    <property type="evidence" value="ECO:0007669"/>
    <property type="project" value="TreeGrafter"/>
</dbReference>
<keyword evidence="8" id="KW-0269">Exonuclease</keyword>
<keyword evidence="4" id="KW-0539">Nucleus</keyword>
<dbReference type="InterPro" id="IPR022966">
    <property type="entry name" value="RNase_II/R_CS"/>
</dbReference>
<dbReference type="VEuPathDB" id="ToxoDB:NCLIV_026230"/>
<comment type="subcellular location">
    <subcellularLocation>
        <location evidence="1">Nucleus</location>
    </subcellularLocation>
</comment>
<dbReference type="Proteomes" id="UP000007494">
    <property type="component" value="Chromosome VIIb"/>
</dbReference>
<dbReference type="RefSeq" id="XP_003882866.1">
    <property type="nucleotide sequence ID" value="XM_003882817.1"/>
</dbReference>
<evidence type="ECO:0000256" key="6">
    <source>
        <dbReference type="SAM" id="MobiDB-lite"/>
    </source>
</evidence>
<evidence type="ECO:0000256" key="5">
    <source>
        <dbReference type="RuleBase" id="RU003901"/>
    </source>
</evidence>
<dbReference type="GeneID" id="13442706"/>
<keyword evidence="9" id="KW-1185">Reference proteome</keyword>
<feature type="domain" description="RNB" evidence="7">
    <location>
        <begin position="686"/>
        <end position="1094"/>
    </location>
</feature>
<dbReference type="Pfam" id="PF17215">
    <property type="entry name" value="Rrp44_S1"/>
    <property type="match status" value="1"/>
</dbReference>
<feature type="region of interest" description="Disordered" evidence="6">
    <location>
        <begin position="1"/>
        <end position="42"/>
    </location>
</feature>
<evidence type="ECO:0000313" key="9">
    <source>
        <dbReference type="Proteomes" id="UP000007494"/>
    </source>
</evidence>
<evidence type="ECO:0000313" key="8">
    <source>
        <dbReference type="EMBL" id="CBZ52834.1"/>
    </source>
</evidence>
<dbReference type="FunCoup" id="F0VGJ0">
    <property type="interactions" value="331"/>
</dbReference>
<feature type="compositionally biased region" description="Basic and acidic residues" evidence="6">
    <location>
        <begin position="316"/>
        <end position="325"/>
    </location>
</feature>
<evidence type="ECO:0000256" key="3">
    <source>
        <dbReference type="ARBA" id="ARBA00022835"/>
    </source>
</evidence>
<feature type="region of interest" description="Disordered" evidence="6">
    <location>
        <begin position="403"/>
        <end position="449"/>
    </location>
</feature>
<evidence type="ECO:0000259" key="7">
    <source>
        <dbReference type="SMART" id="SM00955"/>
    </source>
</evidence>
<dbReference type="GO" id="GO:0004519">
    <property type="term" value="F:endonuclease activity"/>
    <property type="evidence" value="ECO:0007669"/>
    <property type="project" value="TreeGrafter"/>
</dbReference>
<dbReference type="InParanoid" id="F0VGJ0"/>
<dbReference type="Pfam" id="PF17849">
    <property type="entry name" value="OB_Dis3"/>
    <property type="match status" value="1"/>
</dbReference>
<dbReference type="Gene3D" id="2.40.50.700">
    <property type="match status" value="1"/>
</dbReference>
<keyword evidence="8" id="KW-0378">Hydrolase</keyword>
<dbReference type="SUPFAM" id="SSF50249">
    <property type="entry name" value="Nucleic acid-binding proteins"/>
    <property type="match status" value="3"/>
</dbReference>
<dbReference type="InterPro" id="IPR012340">
    <property type="entry name" value="NA-bd_OB-fold"/>
</dbReference>
<feature type="compositionally biased region" description="Basic and acidic residues" evidence="6">
    <location>
        <begin position="20"/>
        <end position="33"/>
    </location>
</feature>
<dbReference type="SMART" id="SM00955">
    <property type="entry name" value="RNB"/>
    <property type="match status" value="1"/>
</dbReference>
<dbReference type="Pfam" id="PF00773">
    <property type="entry name" value="RNB"/>
    <property type="match status" value="1"/>
</dbReference>
<accession>F0VGJ0</accession>
<keyword evidence="8" id="KW-0540">Nuclease</keyword>
<keyword evidence="2" id="KW-0698">rRNA processing</keyword>
<protein>
    <submittedName>
        <fullName evidence="8">DIS3-like exonuclease 1, related</fullName>
        <ecNumber evidence="8">3.1.13.-</ecNumber>
    </submittedName>
</protein>
<dbReference type="GO" id="GO:0000177">
    <property type="term" value="C:cytoplasmic exosome (RNase complex)"/>
    <property type="evidence" value="ECO:0007669"/>
    <property type="project" value="TreeGrafter"/>
</dbReference>
<dbReference type="CDD" id="cd09862">
    <property type="entry name" value="PIN_Rrp44-like"/>
    <property type="match status" value="1"/>
</dbReference>
<dbReference type="GO" id="GO:0003723">
    <property type="term" value="F:RNA binding"/>
    <property type="evidence" value="ECO:0007669"/>
    <property type="project" value="InterPro"/>
</dbReference>